<dbReference type="InterPro" id="IPR036869">
    <property type="entry name" value="J_dom_sf"/>
</dbReference>
<gene>
    <name evidence="3" type="ORF">SPF06_00210</name>
</gene>
<dbReference type="RefSeq" id="WP_323276903.1">
    <property type="nucleotide sequence ID" value="NZ_JAYGGQ010000001.1"/>
</dbReference>
<reference evidence="3 4" key="1">
    <citation type="submission" date="2023-12" db="EMBL/GenBank/DDBJ databases">
        <title>Sinomonas terricola sp. nov, isolated from litchi orchard soil in Guangdong, PR China.</title>
        <authorList>
            <person name="Jiaxin W."/>
            <person name="Yang Z."/>
            <person name="Honghui Z."/>
        </authorList>
    </citation>
    <scope>NUCLEOTIDE SEQUENCE [LARGE SCALE GENOMIC DNA]</scope>
    <source>
        <strain evidence="3 4">JGH33</strain>
    </source>
</reference>
<dbReference type="CDD" id="cd06257">
    <property type="entry name" value="DnaJ"/>
    <property type="match status" value="1"/>
</dbReference>
<name>A0ABU5T0V2_9MICC</name>
<evidence type="ECO:0000256" key="1">
    <source>
        <dbReference type="SAM" id="MobiDB-lite"/>
    </source>
</evidence>
<dbReference type="PROSITE" id="PS00636">
    <property type="entry name" value="DNAJ_1"/>
    <property type="match status" value="1"/>
</dbReference>
<dbReference type="Pfam" id="PF00226">
    <property type="entry name" value="DnaJ"/>
    <property type="match status" value="1"/>
</dbReference>
<evidence type="ECO:0000313" key="4">
    <source>
        <dbReference type="Proteomes" id="UP001304769"/>
    </source>
</evidence>
<protein>
    <submittedName>
        <fullName evidence="3">J domain-containing protein</fullName>
    </submittedName>
</protein>
<proteinExistence type="predicted"/>
<accession>A0ABU5T0V2</accession>
<feature type="region of interest" description="Disordered" evidence="1">
    <location>
        <begin position="66"/>
        <end position="128"/>
    </location>
</feature>
<keyword evidence="4" id="KW-1185">Reference proteome</keyword>
<feature type="compositionally biased region" description="Basic and acidic residues" evidence="1">
    <location>
        <begin position="101"/>
        <end position="114"/>
    </location>
</feature>
<dbReference type="PANTHER" id="PTHR44240:SF10">
    <property type="entry name" value="J DOMAIN-CONTAINING PROTEIN"/>
    <property type="match status" value="1"/>
</dbReference>
<evidence type="ECO:0000259" key="2">
    <source>
        <dbReference type="PROSITE" id="PS50076"/>
    </source>
</evidence>
<dbReference type="InterPro" id="IPR001623">
    <property type="entry name" value="DnaJ_domain"/>
</dbReference>
<dbReference type="SUPFAM" id="SSF46565">
    <property type="entry name" value="Chaperone J-domain"/>
    <property type="match status" value="1"/>
</dbReference>
<sequence>MTSRLPSHYEVLGVPVTASPQEVKAAYRRAARVHHPDHGGDPAEFRRVTLAYEVLSDPKRREAYDHSYFMSSPQRETAGTPWSPGAGGTDDGGAQPPSSGHHGDNRRFFTERRTPGSRAQRNPAGEPAVYEPPYAAGMVPLVPQQTAARREHGEPRRRGVFGAAARIEREQRTAALIRRQILSEIPSARLVNGLHSPAGGAYVAHAVLAGYRLALVDSMLVPVGNYAWDGAHLLQGSRAAAPPLLANYVRMFQEAFPELNVQGFVLVQTPDASLHQPVIDVHRNVTGGIEPLNASKFVRELKFFLASGPQPNTVYVPALARLLTGLH</sequence>
<dbReference type="InterPro" id="IPR018253">
    <property type="entry name" value="DnaJ_domain_CS"/>
</dbReference>
<dbReference type="PANTHER" id="PTHR44240">
    <property type="entry name" value="DNAJ DOMAIN (PROKARYOTIC HEAT SHOCK PROTEIN)-RELATED"/>
    <property type="match status" value="1"/>
</dbReference>
<dbReference type="InterPro" id="IPR052276">
    <property type="entry name" value="Diphthamide-biosynth_chaperone"/>
</dbReference>
<feature type="domain" description="J" evidence="2">
    <location>
        <begin position="7"/>
        <end position="68"/>
    </location>
</feature>
<dbReference type="Proteomes" id="UP001304769">
    <property type="component" value="Unassembled WGS sequence"/>
</dbReference>
<evidence type="ECO:0000313" key="3">
    <source>
        <dbReference type="EMBL" id="MEA5453131.1"/>
    </source>
</evidence>
<organism evidence="3 4">
    <name type="scientific">Sinomonas terricola</name>
    <dbReference type="NCBI Taxonomy" id="3110330"/>
    <lineage>
        <taxon>Bacteria</taxon>
        <taxon>Bacillati</taxon>
        <taxon>Actinomycetota</taxon>
        <taxon>Actinomycetes</taxon>
        <taxon>Micrococcales</taxon>
        <taxon>Micrococcaceae</taxon>
        <taxon>Sinomonas</taxon>
    </lineage>
</organism>
<comment type="caution">
    <text evidence="3">The sequence shown here is derived from an EMBL/GenBank/DDBJ whole genome shotgun (WGS) entry which is preliminary data.</text>
</comment>
<dbReference type="Gene3D" id="1.10.287.110">
    <property type="entry name" value="DnaJ domain"/>
    <property type="match status" value="1"/>
</dbReference>
<dbReference type="PROSITE" id="PS50076">
    <property type="entry name" value="DNAJ_2"/>
    <property type="match status" value="1"/>
</dbReference>
<dbReference type="SMART" id="SM00271">
    <property type="entry name" value="DnaJ"/>
    <property type="match status" value="1"/>
</dbReference>
<dbReference type="PRINTS" id="PR00625">
    <property type="entry name" value="JDOMAIN"/>
</dbReference>
<dbReference type="EMBL" id="JAYGGQ010000001">
    <property type="protein sequence ID" value="MEA5453131.1"/>
    <property type="molecule type" value="Genomic_DNA"/>
</dbReference>